<accession>A0A2H1H4K2</accession>
<feature type="domain" description="Zn(2)-C6 fungal-type" evidence="3">
    <location>
        <begin position="27"/>
        <end position="58"/>
    </location>
</feature>
<dbReference type="GO" id="GO:0000981">
    <property type="term" value="F:DNA-binding transcription factor activity, RNA polymerase II-specific"/>
    <property type="evidence" value="ECO:0007669"/>
    <property type="project" value="InterPro"/>
</dbReference>
<dbReference type="EMBL" id="LT854264">
    <property type="protein sequence ID" value="SMR60713.1"/>
    <property type="molecule type" value="Genomic_DNA"/>
</dbReference>
<feature type="compositionally biased region" description="Basic and acidic residues" evidence="2">
    <location>
        <begin position="1"/>
        <end position="14"/>
    </location>
</feature>
<evidence type="ECO:0000256" key="1">
    <source>
        <dbReference type="ARBA" id="ARBA00023242"/>
    </source>
</evidence>
<dbReference type="CDD" id="cd00067">
    <property type="entry name" value="GAL4"/>
    <property type="match status" value="1"/>
</dbReference>
<name>A0A2H1H4K2_ZYMTR</name>
<feature type="region of interest" description="Disordered" evidence="2">
    <location>
        <begin position="1"/>
        <end position="20"/>
    </location>
</feature>
<protein>
    <recommendedName>
        <fullName evidence="3">Zn(2)-C6 fungal-type domain-containing protein</fullName>
    </recommendedName>
</protein>
<organism evidence="4 5">
    <name type="scientific">Zymoseptoria tritici ST99CH_1E4</name>
    <dbReference type="NCBI Taxonomy" id="1276532"/>
    <lineage>
        <taxon>Eukaryota</taxon>
        <taxon>Fungi</taxon>
        <taxon>Dikarya</taxon>
        <taxon>Ascomycota</taxon>
        <taxon>Pezizomycotina</taxon>
        <taxon>Dothideomycetes</taxon>
        <taxon>Dothideomycetidae</taxon>
        <taxon>Mycosphaerellales</taxon>
        <taxon>Mycosphaerellaceae</taxon>
        <taxon>Zymoseptoria</taxon>
    </lineage>
</organism>
<dbReference type="SUPFAM" id="SSF57701">
    <property type="entry name" value="Zn2/Cys6 DNA-binding domain"/>
    <property type="match status" value="1"/>
</dbReference>
<sequence length="398" mass="44437">MIETTHDPPHDKNHGLSRRTHRKSRAGCIECKRRRIKCDEVKPSCGNCTESTIAQLSFDSAISTPAAHLIPSTASTPPIPSAAGVEIPNLFHLELWHHWLTTACLTFSDDDNRVGMWRETVPQLAVRHSYVAQLLLALSALHLARLQTVRRALCMATSTALQSSAIDGMIDGLAASPDSDRTSSLFIAATLLCFCNLAKGPQDGQYLLYADTAEPEWLGLLQGVKSILAEHRHVLADLSDEDGRAGDVEESVGPDLALSGFSASFDKLKTSIESLRAEDESFARYSRPVDDLQKCFDSAFWRQQGSDVIRVHSPAVFGWLYRLNAEYLKALQDGKPMALVIYAYYMVLFARLDRFWFVEGWVDHIMVDIQRRLHHTYKHWMEWPCLLAQPAESQSAGG</sequence>
<dbReference type="SMART" id="SM00066">
    <property type="entry name" value="GAL4"/>
    <property type="match status" value="1"/>
</dbReference>
<dbReference type="PANTHER" id="PTHR47657">
    <property type="entry name" value="STEROL REGULATORY ELEMENT-BINDING PROTEIN ECM22"/>
    <property type="match status" value="1"/>
</dbReference>
<evidence type="ECO:0000313" key="5">
    <source>
        <dbReference type="Proteomes" id="UP000245764"/>
    </source>
</evidence>
<reference evidence="5" key="1">
    <citation type="submission" date="2017-05" db="EMBL/GenBank/DDBJ databases">
        <authorList>
            <person name="Song R."/>
            <person name="Chenine A.L."/>
            <person name="Ruprecht R.M."/>
        </authorList>
    </citation>
    <scope>NUCLEOTIDE SEQUENCE [LARGE SCALE GENOMIC DNA]</scope>
</reference>
<proteinExistence type="predicted"/>
<dbReference type="AlphaFoldDB" id="A0A2H1H4K2"/>
<dbReference type="GO" id="GO:0008270">
    <property type="term" value="F:zinc ion binding"/>
    <property type="evidence" value="ECO:0007669"/>
    <property type="project" value="InterPro"/>
</dbReference>
<dbReference type="PANTHER" id="PTHR47657:SF13">
    <property type="entry name" value="ZN(2)-C6 FUNGAL-TYPE DOMAIN-CONTAINING PROTEIN-RELATED"/>
    <property type="match status" value="1"/>
</dbReference>
<evidence type="ECO:0000313" key="4">
    <source>
        <dbReference type="EMBL" id="SMR60713.1"/>
    </source>
</evidence>
<evidence type="ECO:0000256" key="2">
    <source>
        <dbReference type="SAM" id="MobiDB-lite"/>
    </source>
</evidence>
<dbReference type="Gene3D" id="4.10.240.10">
    <property type="entry name" value="Zn(2)-C6 fungal-type DNA-binding domain"/>
    <property type="match status" value="1"/>
</dbReference>
<evidence type="ECO:0000259" key="3">
    <source>
        <dbReference type="PROSITE" id="PS50048"/>
    </source>
</evidence>
<keyword evidence="1" id="KW-0539">Nucleus</keyword>
<dbReference type="InterPro" id="IPR052400">
    <property type="entry name" value="Zn2-C6_fungal_TF"/>
</dbReference>
<dbReference type="PROSITE" id="PS50048">
    <property type="entry name" value="ZN2_CY6_FUNGAL_2"/>
    <property type="match status" value="1"/>
</dbReference>
<dbReference type="InterPro" id="IPR036864">
    <property type="entry name" value="Zn2-C6_fun-type_DNA-bd_sf"/>
</dbReference>
<dbReference type="Proteomes" id="UP000245764">
    <property type="component" value="Chromosome 12"/>
</dbReference>
<dbReference type="InterPro" id="IPR001138">
    <property type="entry name" value="Zn2Cys6_DnaBD"/>
</dbReference>
<dbReference type="Pfam" id="PF00172">
    <property type="entry name" value="Zn_clus"/>
    <property type="match status" value="1"/>
</dbReference>
<gene>
    <name evidence="4" type="ORF">ZT1E4_G10678</name>
</gene>